<evidence type="ECO:0000259" key="2">
    <source>
        <dbReference type="Pfam" id="PF00144"/>
    </source>
</evidence>
<dbReference type="Gene3D" id="2.40.128.600">
    <property type="match status" value="1"/>
</dbReference>
<dbReference type="EMBL" id="JAZGQO010000008">
    <property type="protein sequence ID" value="KAK6179308.1"/>
    <property type="molecule type" value="Genomic_DNA"/>
</dbReference>
<reference evidence="3 4" key="1">
    <citation type="submission" date="2024-01" db="EMBL/GenBank/DDBJ databases">
        <title>The genome of the rayed Mediterranean limpet Patella caerulea (Linnaeus, 1758).</title>
        <authorList>
            <person name="Anh-Thu Weber A."/>
            <person name="Halstead-Nussloch G."/>
        </authorList>
    </citation>
    <scope>NUCLEOTIDE SEQUENCE [LARGE SCALE GENOMIC DNA]</scope>
    <source>
        <strain evidence="3">AATW-2023a</strain>
        <tissue evidence="3">Whole specimen</tissue>
    </source>
</reference>
<dbReference type="Proteomes" id="UP001347796">
    <property type="component" value="Unassembled WGS sequence"/>
</dbReference>
<dbReference type="InterPro" id="IPR050491">
    <property type="entry name" value="AmpC-like"/>
</dbReference>
<dbReference type="InterPro" id="IPR001466">
    <property type="entry name" value="Beta-lactam-related"/>
</dbReference>
<dbReference type="PANTHER" id="PTHR46825">
    <property type="entry name" value="D-ALANYL-D-ALANINE-CARBOXYPEPTIDASE/ENDOPEPTIDASE AMPH"/>
    <property type="match status" value="1"/>
</dbReference>
<dbReference type="AlphaFoldDB" id="A0AAN8PPN1"/>
<feature type="signal peptide" evidence="1">
    <location>
        <begin position="1"/>
        <end position="18"/>
    </location>
</feature>
<sequence length="539" mass="61759">MNRQTVPCFFTLLVLVFSYDLPQLNKDIEETFACHDNPGLSVAIVKDGQTIFTNGYGVRDFNSKEKVTNETLFLIASLSKAFAATLVVKLLQKSQYSLQTTVREILGPNFKFADDLRTEYTTLEDLLSHRTGIPPNNFIRYDNNLTRNNLIKRVRYMESSETFRGSFIYSNVMYGLLTTIAEKLGGKKWERLVKEEIFDPLEMKSSTFTTTIDYNKSNVARGYMKDKLVSTEFLRKWGLLCGSGCVMSNAVDLANWMLFHLNGGKDRKGEQVLDTEVLMDMGKPRSFATSFKYYKTPEFPRMTSRYGYGLGWFIGYYDGLKIQWHSGASFGYRALLTLYPDENLGIFTSLTGRDDNYKYRIALHNYITDKILGREPWLNVSTICSFPLPWLNDTESVDIAYEFIEPSLKLSAYEGEYENKLYGNLVVYVNASRNQLEMVYGITRFSLKRFSVSSNKTEYFYGDSIGIMHQKDVSPFIFNLELQDGKMQSVTAEGFYGAKSPPIFTRKRVNTKGISGASSPSRCFYIFVMCFLCKILILF</sequence>
<proteinExistence type="predicted"/>
<dbReference type="PANTHER" id="PTHR46825:SF15">
    <property type="entry name" value="BETA-LACTAMASE-RELATED DOMAIN-CONTAINING PROTEIN"/>
    <property type="match status" value="1"/>
</dbReference>
<dbReference type="SUPFAM" id="SSF56601">
    <property type="entry name" value="beta-lactamase/transpeptidase-like"/>
    <property type="match status" value="1"/>
</dbReference>
<feature type="domain" description="Beta-lactamase-related" evidence="2">
    <location>
        <begin position="29"/>
        <end position="354"/>
    </location>
</feature>
<organism evidence="3 4">
    <name type="scientific">Patella caerulea</name>
    <name type="common">Rayed Mediterranean limpet</name>
    <dbReference type="NCBI Taxonomy" id="87958"/>
    <lineage>
        <taxon>Eukaryota</taxon>
        <taxon>Metazoa</taxon>
        <taxon>Spiralia</taxon>
        <taxon>Lophotrochozoa</taxon>
        <taxon>Mollusca</taxon>
        <taxon>Gastropoda</taxon>
        <taxon>Patellogastropoda</taxon>
        <taxon>Patelloidea</taxon>
        <taxon>Patellidae</taxon>
        <taxon>Patella</taxon>
    </lineage>
</organism>
<gene>
    <name evidence="3" type="ORF">SNE40_011698</name>
</gene>
<protein>
    <recommendedName>
        <fullName evidence="2">Beta-lactamase-related domain-containing protein</fullName>
    </recommendedName>
</protein>
<feature type="chain" id="PRO_5042958604" description="Beta-lactamase-related domain-containing protein" evidence="1">
    <location>
        <begin position="19"/>
        <end position="539"/>
    </location>
</feature>
<keyword evidence="1" id="KW-0732">Signal</keyword>
<dbReference type="Pfam" id="PF00144">
    <property type="entry name" value="Beta-lactamase"/>
    <property type="match status" value="1"/>
</dbReference>
<dbReference type="Gene3D" id="3.40.710.10">
    <property type="entry name" value="DD-peptidase/beta-lactamase superfamily"/>
    <property type="match status" value="1"/>
</dbReference>
<keyword evidence="4" id="KW-1185">Reference proteome</keyword>
<accession>A0AAN8PPN1</accession>
<evidence type="ECO:0000256" key="1">
    <source>
        <dbReference type="SAM" id="SignalP"/>
    </source>
</evidence>
<evidence type="ECO:0000313" key="3">
    <source>
        <dbReference type="EMBL" id="KAK6179308.1"/>
    </source>
</evidence>
<evidence type="ECO:0000313" key="4">
    <source>
        <dbReference type="Proteomes" id="UP001347796"/>
    </source>
</evidence>
<comment type="caution">
    <text evidence="3">The sequence shown here is derived from an EMBL/GenBank/DDBJ whole genome shotgun (WGS) entry which is preliminary data.</text>
</comment>
<dbReference type="InterPro" id="IPR012338">
    <property type="entry name" value="Beta-lactam/transpept-like"/>
</dbReference>
<name>A0AAN8PPN1_PATCE</name>